<protein>
    <submittedName>
        <fullName evidence="1">Uncharacterized protein</fullName>
    </submittedName>
</protein>
<reference evidence="1" key="1">
    <citation type="submission" date="2020-03" db="EMBL/GenBank/DDBJ databases">
        <title>The deep terrestrial virosphere.</title>
        <authorList>
            <person name="Holmfeldt K."/>
            <person name="Nilsson E."/>
            <person name="Simone D."/>
            <person name="Lopez-Fernandez M."/>
            <person name="Wu X."/>
            <person name="de Brujin I."/>
            <person name="Lundin D."/>
            <person name="Andersson A."/>
            <person name="Bertilsson S."/>
            <person name="Dopson M."/>
        </authorList>
    </citation>
    <scope>NUCLEOTIDE SEQUENCE</scope>
    <source>
        <strain evidence="1">TM448A00317</strain>
        <strain evidence="2">TM448B00343</strain>
    </source>
</reference>
<evidence type="ECO:0000313" key="2">
    <source>
        <dbReference type="EMBL" id="QJH95042.1"/>
    </source>
</evidence>
<sequence length="108" mass="12900">MTDEQRKEALEITHKKVEAKDRPPLNLLSLIAVMDGDKAIRSEEYRVLYEFIRSALEPKVVTEEQIETMWQSTCDCFTYYHESYRHLFVKALLEWFKELGIEVKEENK</sequence>
<gene>
    <name evidence="1" type="ORF">TM448A00317_0042</name>
    <name evidence="2" type="ORF">TM448B00343_0048</name>
</gene>
<evidence type="ECO:0000313" key="1">
    <source>
        <dbReference type="EMBL" id="QJA46140.1"/>
    </source>
</evidence>
<organism evidence="1">
    <name type="scientific">viral metagenome</name>
    <dbReference type="NCBI Taxonomy" id="1070528"/>
    <lineage>
        <taxon>unclassified sequences</taxon>
        <taxon>metagenomes</taxon>
        <taxon>organismal metagenomes</taxon>
    </lineage>
</organism>
<dbReference type="AlphaFoldDB" id="A0A6H1ZG20"/>
<name>A0A6H1ZG20_9ZZZZ</name>
<dbReference type="EMBL" id="MT144611">
    <property type="protein sequence ID" value="QJH95042.1"/>
    <property type="molecule type" value="Genomic_DNA"/>
</dbReference>
<proteinExistence type="predicted"/>
<accession>A0A6H1ZG20</accession>
<dbReference type="EMBL" id="MT144003">
    <property type="protein sequence ID" value="QJA46140.1"/>
    <property type="molecule type" value="Genomic_DNA"/>
</dbReference>